<dbReference type="PROSITE" id="PS51257">
    <property type="entry name" value="PROKAR_LIPOPROTEIN"/>
    <property type="match status" value="1"/>
</dbReference>
<dbReference type="PANTHER" id="PTHR46825:SF9">
    <property type="entry name" value="BETA-LACTAMASE-RELATED DOMAIN-CONTAINING PROTEIN"/>
    <property type="match status" value="1"/>
</dbReference>
<dbReference type="Gene3D" id="3.40.710.10">
    <property type="entry name" value="DD-peptidase/beta-lactamase superfamily"/>
    <property type="match status" value="1"/>
</dbReference>
<dbReference type="Proteomes" id="UP001597394">
    <property type="component" value="Unassembled WGS sequence"/>
</dbReference>
<dbReference type="EMBL" id="JBHULG010000007">
    <property type="protein sequence ID" value="MFD2545908.1"/>
    <property type="molecule type" value="Genomic_DNA"/>
</dbReference>
<name>A0ABW5KC41_9FLAO</name>
<gene>
    <name evidence="2" type="ORF">ACFSO8_10610</name>
</gene>
<evidence type="ECO:0000313" key="2">
    <source>
        <dbReference type="EMBL" id="MFD2545908.1"/>
    </source>
</evidence>
<dbReference type="InterPro" id="IPR050491">
    <property type="entry name" value="AmpC-like"/>
</dbReference>
<keyword evidence="2" id="KW-0378">Hydrolase</keyword>
<proteinExistence type="predicted"/>
<feature type="domain" description="Beta-lactamase-related" evidence="1">
    <location>
        <begin position="66"/>
        <end position="342"/>
    </location>
</feature>
<protein>
    <submittedName>
        <fullName evidence="2">Serine hydrolase domain-containing protein</fullName>
        <ecNumber evidence="2">3.-.-.-</ecNumber>
    </submittedName>
</protein>
<comment type="caution">
    <text evidence="2">The sequence shown here is derived from an EMBL/GenBank/DDBJ whole genome shotgun (WGS) entry which is preliminary data.</text>
</comment>
<organism evidence="2 3">
    <name type="scientific">Kaistella montana</name>
    <dbReference type="NCBI Taxonomy" id="1849733"/>
    <lineage>
        <taxon>Bacteria</taxon>
        <taxon>Pseudomonadati</taxon>
        <taxon>Bacteroidota</taxon>
        <taxon>Flavobacteriia</taxon>
        <taxon>Flavobacteriales</taxon>
        <taxon>Weeksellaceae</taxon>
        <taxon>Chryseobacterium group</taxon>
        <taxon>Kaistella</taxon>
    </lineage>
</organism>
<dbReference type="EC" id="3.-.-.-" evidence="2"/>
<evidence type="ECO:0000313" key="3">
    <source>
        <dbReference type="Proteomes" id="UP001597394"/>
    </source>
</evidence>
<dbReference type="PANTHER" id="PTHR46825">
    <property type="entry name" value="D-ALANYL-D-ALANINE-CARBOXYPEPTIDASE/ENDOPEPTIDASE AMPH"/>
    <property type="match status" value="1"/>
</dbReference>
<reference evidence="3" key="1">
    <citation type="journal article" date="2019" name="Int. J. Syst. Evol. Microbiol.">
        <title>The Global Catalogue of Microorganisms (GCM) 10K type strain sequencing project: providing services to taxonomists for standard genome sequencing and annotation.</title>
        <authorList>
            <consortium name="The Broad Institute Genomics Platform"/>
            <consortium name="The Broad Institute Genome Sequencing Center for Infectious Disease"/>
            <person name="Wu L."/>
            <person name="Ma J."/>
        </authorList>
    </citation>
    <scope>NUCLEOTIDE SEQUENCE [LARGE SCALE GENOMIC DNA]</scope>
    <source>
        <strain evidence="3">KCTC 52204</strain>
    </source>
</reference>
<dbReference type="Pfam" id="PF00144">
    <property type="entry name" value="Beta-lactamase"/>
    <property type="match status" value="1"/>
</dbReference>
<accession>A0ABW5KC41</accession>
<keyword evidence="3" id="KW-1185">Reference proteome</keyword>
<sequence length="375" mass="41724">MNPLKLIFYSTFLLIIFSSCKSESEKLAEETAARNALIDSVITQFQRNLLTQQIDSVFSKSKFNGSISVMRDGKILYEKQNGFENFKTKKALDSNSVFAIGSVSKQFTAVMVLLLEDQGKLKTEDRVSKYLKEFQPKTFENITIAQLLNHTSGLNDSGSGLLSKPGTQFHYSNKGYRYLGQLIEKVSGKSYGENAKELFVKAGMKHSSTADLFVDEHFASAFLGNSSNFQEVDNMPKRLTNNEISVGAGGVLSTISDLHQWNFALYNGKILKPESLKKFMTHSSDNNHPILGKVGYGFGIMMNEGKPESYFHTGYVKGSTSLNIYYPETKTSVVILSNIADEAKGKNGFFNPHKEVKKITEVAENALIETQKGLE</sequence>
<evidence type="ECO:0000259" key="1">
    <source>
        <dbReference type="Pfam" id="PF00144"/>
    </source>
</evidence>
<dbReference type="RefSeq" id="WP_255930611.1">
    <property type="nucleotide sequence ID" value="NZ_JANFQP010000003.1"/>
</dbReference>
<dbReference type="InterPro" id="IPR001466">
    <property type="entry name" value="Beta-lactam-related"/>
</dbReference>
<dbReference type="InterPro" id="IPR012338">
    <property type="entry name" value="Beta-lactam/transpept-like"/>
</dbReference>
<dbReference type="SUPFAM" id="SSF56601">
    <property type="entry name" value="beta-lactamase/transpeptidase-like"/>
    <property type="match status" value="1"/>
</dbReference>
<dbReference type="GO" id="GO:0016787">
    <property type="term" value="F:hydrolase activity"/>
    <property type="evidence" value="ECO:0007669"/>
    <property type="project" value="UniProtKB-KW"/>
</dbReference>